<dbReference type="EMBL" id="VWNA01000001">
    <property type="protein sequence ID" value="MQT12444.1"/>
    <property type="molecule type" value="Genomic_DNA"/>
</dbReference>
<dbReference type="Pfam" id="PF02698">
    <property type="entry name" value="DUF218"/>
    <property type="match status" value="1"/>
</dbReference>
<feature type="domain" description="DUF218" evidence="1">
    <location>
        <begin position="123"/>
        <end position="263"/>
    </location>
</feature>
<reference evidence="2 3" key="1">
    <citation type="submission" date="2019-09" db="EMBL/GenBank/DDBJ databases">
        <title>Segnochrobactrum spirostomi gen. nov., sp. nov., isolated from the ciliate Spirostomum cf. yagiui and description of a novel family, Segnochrobactraceae fam. nov. within the order Rhizobiales of the class Alphaproteobacteria.</title>
        <authorList>
            <person name="Akter S."/>
            <person name="Shazib S.U.A."/>
            <person name="Shin M.K."/>
        </authorList>
    </citation>
    <scope>NUCLEOTIDE SEQUENCE [LARGE SCALE GENOMIC DNA]</scope>
    <source>
        <strain evidence="2 3">Sp-1</strain>
    </source>
</reference>
<dbReference type="Gene3D" id="3.40.50.620">
    <property type="entry name" value="HUPs"/>
    <property type="match status" value="1"/>
</dbReference>
<accession>A0A6A7Y0I1</accession>
<comment type="caution">
    <text evidence="2">The sequence shown here is derived from an EMBL/GenBank/DDBJ whole genome shotgun (WGS) entry which is preliminary data.</text>
</comment>
<dbReference type="GO" id="GO:0005886">
    <property type="term" value="C:plasma membrane"/>
    <property type="evidence" value="ECO:0007669"/>
    <property type="project" value="TreeGrafter"/>
</dbReference>
<proteinExistence type="predicted"/>
<evidence type="ECO:0000313" key="3">
    <source>
        <dbReference type="Proteomes" id="UP000332515"/>
    </source>
</evidence>
<dbReference type="Proteomes" id="UP000332515">
    <property type="component" value="Unassembled WGS sequence"/>
</dbReference>
<keyword evidence="3" id="KW-1185">Reference proteome</keyword>
<evidence type="ECO:0000313" key="2">
    <source>
        <dbReference type="EMBL" id="MQT12444.1"/>
    </source>
</evidence>
<sequence>MAVNESHTSSSAVRAMASSEAATLKAAPGLASASWQSSAWTSSPSRRDAGARRSAWRLPFFRRAPRETPQHAAADGPAPVRRRPGRMIALAAVLAAVSAVGFDFASFVRTVTSAPPPATTRADAIVVLTGGAARIPYALDLLKDGRAERMLISGVDPRVSENAVLSRLAPVARFLAGCCIDFGREASNTVGNAAEARKWAEEKGFHSLFVVTSAYHIPRSLAEFGDALPGRTLIPYPVARPGLDLDRWYERPETIRLVISEYLKFTLVRARLLAERLGLASPASVSQAAGVIPHKPGPA</sequence>
<name>A0A6A7Y0I1_9HYPH</name>
<dbReference type="PANTHER" id="PTHR30336:SF4">
    <property type="entry name" value="ENVELOPE BIOGENESIS FACTOR ELYC"/>
    <property type="match status" value="1"/>
</dbReference>
<dbReference type="PANTHER" id="PTHR30336">
    <property type="entry name" value="INNER MEMBRANE PROTEIN, PROBABLE PERMEASE"/>
    <property type="match status" value="1"/>
</dbReference>
<protein>
    <submittedName>
        <fullName evidence="2">YdcF family protein</fullName>
    </submittedName>
</protein>
<evidence type="ECO:0000259" key="1">
    <source>
        <dbReference type="Pfam" id="PF02698"/>
    </source>
</evidence>
<dbReference type="AlphaFoldDB" id="A0A6A7Y0I1"/>
<dbReference type="InterPro" id="IPR014729">
    <property type="entry name" value="Rossmann-like_a/b/a_fold"/>
</dbReference>
<dbReference type="CDD" id="cd06259">
    <property type="entry name" value="YdcF-like"/>
    <property type="match status" value="1"/>
</dbReference>
<dbReference type="GO" id="GO:0000270">
    <property type="term" value="P:peptidoglycan metabolic process"/>
    <property type="evidence" value="ECO:0007669"/>
    <property type="project" value="TreeGrafter"/>
</dbReference>
<dbReference type="GO" id="GO:0043164">
    <property type="term" value="P:Gram-negative-bacterium-type cell wall biogenesis"/>
    <property type="evidence" value="ECO:0007669"/>
    <property type="project" value="TreeGrafter"/>
</dbReference>
<organism evidence="2 3">
    <name type="scientific">Segnochrobactrum spirostomi</name>
    <dbReference type="NCBI Taxonomy" id="2608987"/>
    <lineage>
        <taxon>Bacteria</taxon>
        <taxon>Pseudomonadati</taxon>
        <taxon>Pseudomonadota</taxon>
        <taxon>Alphaproteobacteria</taxon>
        <taxon>Hyphomicrobiales</taxon>
        <taxon>Segnochrobactraceae</taxon>
        <taxon>Segnochrobactrum</taxon>
    </lineage>
</organism>
<dbReference type="InterPro" id="IPR003848">
    <property type="entry name" value="DUF218"/>
</dbReference>
<gene>
    <name evidence="2" type="ORF">F0357_07150</name>
</gene>
<dbReference type="InterPro" id="IPR051599">
    <property type="entry name" value="Cell_Envelope_Assoc"/>
</dbReference>